<dbReference type="InterPro" id="IPR045784">
    <property type="entry name" value="Radical_SAM_N2"/>
</dbReference>
<dbReference type="SFLD" id="SFLDS00029">
    <property type="entry name" value="Radical_SAM"/>
    <property type="match status" value="1"/>
</dbReference>
<reference evidence="2 3" key="1">
    <citation type="journal article" date="2016" name="Nat. Commun.">
        <title>Thousands of microbial genomes shed light on interconnected biogeochemical processes in an aquifer system.</title>
        <authorList>
            <person name="Anantharaman K."/>
            <person name="Brown C.T."/>
            <person name="Hug L.A."/>
            <person name="Sharon I."/>
            <person name="Castelle C.J."/>
            <person name="Probst A.J."/>
            <person name="Thomas B.C."/>
            <person name="Singh A."/>
            <person name="Wilkins M.J."/>
            <person name="Karaoz U."/>
            <person name="Brodie E.L."/>
            <person name="Williams K.H."/>
            <person name="Hubbard S.S."/>
            <person name="Banfield J.F."/>
        </authorList>
    </citation>
    <scope>NUCLEOTIDE SEQUENCE [LARGE SCALE GENOMIC DNA]</scope>
</reference>
<accession>A0A1F7SJU9</accession>
<dbReference type="InterPro" id="IPR058240">
    <property type="entry name" value="rSAM_sf"/>
</dbReference>
<proteinExistence type="predicted"/>
<dbReference type="InterPro" id="IPR018768">
    <property type="entry name" value="DUF2344"/>
</dbReference>
<gene>
    <name evidence="2" type="ORF">A3G31_08390</name>
</gene>
<dbReference type="SFLD" id="SFLDG01082">
    <property type="entry name" value="B12-binding_domain_containing"/>
    <property type="match status" value="1"/>
</dbReference>
<dbReference type="Gene3D" id="3.80.30.20">
    <property type="entry name" value="tm_1862 like domain"/>
    <property type="match status" value="1"/>
</dbReference>
<dbReference type="Proteomes" id="UP000178082">
    <property type="component" value="Unassembled WGS sequence"/>
</dbReference>
<comment type="caution">
    <text evidence="2">The sequence shown here is derived from an EMBL/GenBank/DDBJ whole genome shotgun (WGS) entry which is preliminary data.</text>
</comment>
<dbReference type="GO" id="GO:0051536">
    <property type="term" value="F:iron-sulfur cluster binding"/>
    <property type="evidence" value="ECO:0007669"/>
    <property type="project" value="InterPro"/>
</dbReference>
<organism evidence="2 3">
    <name type="scientific">Candidatus Schekmanbacteria bacterium RIFCSPLOWO2_12_FULL_38_15</name>
    <dbReference type="NCBI Taxonomy" id="1817883"/>
    <lineage>
        <taxon>Bacteria</taxon>
        <taxon>Candidatus Schekmaniibacteriota</taxon>
    </lineage>
</organism>
<dbReference type="CDD" id="cd01335">
    <property type="entry name" value="Radical_SAM"/>
    <property type="match status" value="1"/>
</dbReference>
<dbReference type="NCBIfam" id="TIGR03960">
    <property type="entry name" value="rSAM_fuse_unch"/>
    <property type="match status" value="1"/>
</dbReference>
<dbReference type="InterPro" id="IPR023862">
    <property type="entry name" value="CHP03960_rSAM"/>
</dbReference>
<feature type="domain" description="Radical SAM core" evidence="1">
    <location>
        <begin position="252"/>
        <end position="490"/>
    </location>
</feature>
<dbReference type="STRING" id="1817883.A3G31_08390"/>
<dbReference type="PANTHER" id="PTHR42731:SF1">
    <property type="entry name" value="RADICAL SAM DOMAIN PROTEIN"/>
    <property type="match status" value="1"/>
</dbReference>
<dbReference type="InterPro" id="IPR023404">
    <property type="entry name" value="rSAM_horseshoe"/>
</dbReference>
<dbReference type="InterPro" id="IPR006638">
    <property type="entry name" value="Elp3/MiaA/NifB-like_rSAM"/>
</dbReference>
<dbReference type="SMART" id="SM00729">
    <property type="entry name" value="Elp3"/>
    <property type="match status" value="1"/>
</dbReference>
<name>A0A1F7SJU9_9BACT</name>
<dbReference type="AlphaFoldDB" id="A0A1F7SJU9"/>
<dbReference type="PROSITE" id="PS51918">
    <property type="entry name" value="RADICAL_SAM"/>
    <property type="match status" value="1"/>
</dbReference>
<dbReference type="Pfam" id="PF19864">
    <property type="entry name" value="Radical_SAM_N2"/>
    <property type="match status" value="1"/>
</dbReference>
<dbReference type="EMBL" id="MGDI01000025">
    <property type="protein sequence ID" value="OGL53504.1"/>
    <property type="molecule type" value="Genomic_DNA"/>
</dbReference>
<dbReference type="Pfam" id="PF10105">
    <property type="entry name" value="DUF2344"/>
    <property type="match status" value="1"/>
</dbReference>
<dbReference type="InterPro" id="IPR007197">
    <property type="entry name" value="rSAM"/>
</dbReference>
<dbReference type="GO" id="GO:0003824">
    <property type="term" value="F:catalytic activity"/>
    <property type="evidence" value="ECO:0007669"/>
    <property type="project" value="InterPro"/>
</dbReference>
<protein>
    <recommendedName>
        <fullName evidence="1">Radical SAM core domain-containing protein</fullName>
    </recommendedName>
</protein>
<evidence type="ECO:0000259" key="1">
    <source>
        <dbReference type="PROSITE" id="PS51918"/>
    </source>
</evidence>
<dbReference type="Gene3D" id="3.40.50.280">
    <property type="entry name" value="Cobalamin-binding domain"/>
    <property type="match status" value="1"/>
</dbReference>
<dbReference type="SUPFAM" id="SSF102114">
    <property type="entry name" value="Radical SAM enzymes"/>
    <property type="match status" value="1"/>
</dbReference>
<sequence>MKLPDDYLSIVQKPSRYIGNEIGSVRKNPEEVDLFFALVFPDVYEIGISNLGLRILYHILNRMKGVQAERVYSPWIDLEEILVKEKIPLTSIESKKPLKEFDIVGITLQYEMSYTNILNILRLGSIPLKSEEREEGMPLVIGGGPCAFNPEPLSQFFDAFVIGDGEDVIIEIVEVYRRWKVSKAKKNDLLKFLSEVEGVYVPRFFDVLYRDDRRIKSISNVNLKGKDFVCKRAAESLEKNDFPVQPIIPYIEAVHDRVNIEIARGCLSGCRFCQAGIIYRPLRERKADEIKELIKLSLKNSGYKEVSLTSLNTGEYSGIDLLIPQLMDYFTANKVSLSLPSLRPDSLNQIIASEIKRFKKTGFTIAPEAGSQRLRDVINKQITEDEILRAAEIVFKEGWGALKLYFMIGLPTEKMEDIEEIINLVRKIRKLSFKSTGRFKRLSVSISPFVPKSHTPFQWASQHPHDEMNEKIRFITGSVRDRRIDFEWHNPQLSFLEATIARGDRRVGDIIERAFNKGCRFDGWSEQFDFNKWMEAFSEGGINPAFYSTRKREIDEIFPWEHIHTGVSRKFLEEEYIKATQEVITRSCREKGCNFCGLETRGCHPLPGNSKYSCVLKEESTDGKESVETDDAVKTRTRFRVKFSKTGLSKYLSHLEFQNLLIRSLSRADIPVAYSKGFHPHPAFSFSFPLPVGCEGLEEYFDIEAECAIEPETFCMRINEQLPLGIKFLEAHLLKQGDKSLMKAISSFEYEIDVPKKLINANDEQKKWNDEIKDGELKELIKWIQVKEEEESVKIKYEAKMTDNNFLKPKEVLMRFSGLNCDDFKKFNLKRTRIILGEG</sequence>
<dbReference type="PANTHER" id="PTHR42731">
    <property type="entry name" value="SLL1084 PROTEIN"/>
    <property type="match status" value="1"/>
</dbReference>
<evidence type="ECO:0000313" key="3">
    <source>
        <dbReference type="Proteomes" id="UP000178082"/>
    </source>
</evidence>
<dbReference type="Pfam" id="PF04055">
    <property type="entry name" value="Radical_SAM"/>
    <property type="match status" value="1"/>
</dbReference>
<evidence type="ECO:0000313" key="2">
    <source>
        <dbReference type="EMBL" id="OGL53504.1"/>
    </source>
</evidence>
<dbReference type="NCBIfam" id="TIGR03936">
    <property type="entry name" value="sam_1_link_chp"/>
    <property type="match status" value="1"/>
</dbReference>